<evidence type="ECO:0000256" key="2">
    <source>
        <dbReference type="ARBA" id="ARBA00007878"/>
    </source>
</evidence>
<dbReference type="SUPFAM" id="SSF53448">
    <property type="entry name" value="Nucleotide-diphospho-sugar transferases"/>
    <property type="match status" value="1"/>
</dbReference>
<dbReference type="GO" id="GO:0005851">
    <property type="term" value="C:eukaryotic translation initiation factor 2B complex"/>
    <property type="evidence" value="ECO:0007669"/>
    <property type="project" value="EnsemblFungi"/>
</dbReference>
<organism evidence="11 12">
    <name type="scientific">Henningerozyma blattae (strain ATCC 34711 / CBS 6284 / DSM 70876 / NBRC 10599 / NRRL Y-10934 / UCD 77-7)</name>
    <name type="common">Yeast</name>
    <name type="synonym">Tetrapisispora blattae</name>
    <dbReference type="NCBI Taxonomy" id="1071380"/>
    <lineage>
        <taxon>Eukaryota</taxon>
        <taxon>Fungi</taxon>
        <taxon>Dikarya</taxon>
        <taxon>Ascomycota</taxon>
        <taxon>Saccharomycotina</taxon>
        <taxon>Saccharomycetes</taxon>
        <taxon>Saccharomycetales</taxon>
        <taxon>Saccharomycetaceae</taxon>
        <taxon>Henningerozyma</taxon>
    </lineage>
</organism>
<proteinExistence type="inferred from homology"/>
<protein>
    <recommendedName>
        <fullName evidence="6">Translation initiation factor eIF2B subunit gamma</fullName>
    </recommendedName>
    <alternativeName>
        <fullName evidence="7">eIF2B GDP-GTP exchange factor subunit gamma</fullName>
    </alternativeName>
</protein>
<dbReference type="GO" id="GO:1903574">
    <property type="term" value="P:negative regulation of cellular response to amino acid starvation"/>
    <property type="evidence" value="ECO:0007669"/>
    <property type="project" value="EnsemblFungi"/>
</dbReference>
<dbReference type="InterPro" id="IPR051960">
    <property type="entry name" value="eIF2B_gamma"/>
</dbReference>
<evidence type="ECO:0000256" key="3">
    <source>
        <dbReference type="ARBA" id="ARBA00022490"/>
    </source>
</evidence>
<feature type="region of interest" description="Disordered" evidence="9">
    <location>
        <begin position="275"/>
        <end position="300"/>
    </location>
</feature>
<dbReference type="PANTHER" id="PTHR45989:SF1">
    <property type="entry name" value="TRANSLATION INITIATION FACTOR EIF-2B SUBUNIT GAMMA"/>
    <property type="match status" value="1"/>
</dbReference>
<dbReference type="Gene3D" id="2.160.10.10">
    <property type="entry name" value="Hexapeptide repeat proteins"/>
    <property type="match status" value="1"/>
</dbReference>
<comment type="subcellular location">
    <subcellularLocation>
        <location evidence="1">Cytoplasm</location>
        <location evidence="1">Cytosol</location>
    </subcellularLocation>
</comment>
<dbReference type="RefSeq" id="XP_004180150.1">
    <property type="nucleotide sequence ID" value="XM_004180102.1"/>
</dbReference>
<sequence length="545" mass="62671">MRIQAFIFCGRGRNLSPFTTNTNSSIESNDIESTNKLGNDGTVTYPKALLPVGNRAMIEYVLDWCDQADFKEINIVATADEIDIIQSYLKKKFLKLREQEFDVISKVVSQSNHTHHLRTPAPINFIISKASTTGESLSNEIIDKINGDFVILPCDFITDIPPQVLIDQYRNRDENNLALSIYYTKSKEHIDKKQKTNKEFFTIYSENENSDKQPVLLDCYSKEGVTRDKYLQIRTHLLWNYPNCIVSTKLLNSFIYFCSFELCKLMRKNQQLAVKKSNNKHKPNELSSIDDDDDDNDNKEETDYTMIKTRYFNTSNQLINDPINFNKSLSKIFRDLARRSWKHSKPRETISMFIIPENITTFIRSNNLNSYMEANRYILKLKSRNKTFSSNTNSSGAVIGIDSLVDDSCKIMEKSNIKMSAINTKSSIGNRCRITGSIIFNNTTIEDEVILENVIIGPNAKIGKKTKLTNCYVEGQFIVNDKTAIKGETLKKLYFENGENDNDQEGGEKDSDYDDDDDDDDDDESDSEEEFYEDDDFEDDGLFER</sequence>
<dbReference type="HOGENOM" id="CLU_016743_3_0_1"/>
<evidence type="ECO:0000256" key="1">
    <source>
        <dbReference type="ARBA" id="ARBA00004514"/>
    </source>
</evidence>
<dbReference type="FunCoup" id="I2H2M9">
    <property type="interactions" value="585"/>
</dbReference>
<accession>I2H2M9</accession>
<evidence type="ECO:0000256" key="8">
    <source>
        <dbReference type="ARBA" id="ARBA00046432"/>
    </source>
</evidence>
<evidence type="ECO:0000256" key="9">
    <source>
        <dbReference type="SAM" id="MobiDB-lite"/>
    </source>
</evidence>
<keyword evidence="5" id="KW-0648">Protein biosynthesis</keyword>
<evidence type="ECO:0000259" key="10">
    <source>
        <dbReference type="Pfam" id="PF25087"/>
    </source>
</evidence>
<keyword evidence="12" id="KW-1185">Reference proteome</keyword>
<evidence type="ECO:0000256" key="7">
    <source>
        <dbReference type="ARBA" id="ARBA00044229"/>
    </source>
</evidence>
<evidence type="ECO:0000256" key="6">
    <source>
        <dbReference type="ARBA" id="ARBA00044196"/>
    </source>
</evidence>
<dbReference type="eggNOG" id="KOG1462">
    <property type="taxonomic scope" value="Eukaryota"/>
</dbReference>
<dbReference type="Pfam" id="PF25087">
    <property type="entry name" value="GMPPB_C"/>
    <property type="match status" value="1"/>
</dbReference>
<dbReference type="Proteomes" id="UP000002866">
    <property type="component" value="Chromosome 4"/>
</dbReference>
<gene>
    <name evidence="11" type="primary">TBLA0D01230</name>
    <name evidence="11" type="ORF">TBLA_0D01230</name>
</gene>
<dbReference type="KEGG" id="tbl:TBLA_0D01230"/>
<dbReference type="GeneID" id="14495614"/>
<keyword evidence="3" id="KW-0963">Cytoplasm</keyword>
<comment type="subunit">
    <text evidence="8">Component of the translation initiation factor 2B (eIF2B) complex which is a heterodecamer of two sets of five different subunits: alpha, beta, gamma, delta and epsilon. Subunits alpha, beta and delta comprise a regulatory subcomplex and subunits epsilon and gamma comprise a catalytic subcomplex. Within the complex, the hexameric regulatory complex resides at the center, with the two heterodimeric catalytic subcomplexes bound on opposite sides.</text>
</comment>
<evidence type="ECO:0000256" key="4">
    <source>
        <dbReference type="ARBA" id="ARBA00022540"/>
    </source>
</evidence>
<dbReference type="GO" id="GO:0003743">
    <property type="term" value="F:translation initiation factor activity"/>
    <property type="evidence" value="ECO:0007669"/>
    <property type="project" value="UniProtKB-KW"/>
</dbReference>
<dbReference type="GO" id="GO:0005085">
    <property type="term" value="F:guanyl-nucleotide exchange factor activity"/>
    <property type="evidence" value="ECO:0007669"/>
    <property type="project" value="EnsemblFungi"/>
</dbReference>
<name>I2H2M9_HENB6</name>
<dbReference type="PANTHER" id="PTHR45989">
    <property type="entry name" value="TRANSLATION INITIATION FACTOR EIF-2B SUBUNIT GAMMA"/>
    <property type="match status" value="1"/>
</dbReference>
<dbReference type="GO" id="GO:0002183">
    <property type="term" value="P:cytoplasmic translational initiation"/>
    <property type="evidence" value="ECO:0007669"/>
    <property type="project" value="TreeGrafter"/>
</dbReference>
<dbReference type="GO" id="GO:0005829">
    <property type="term" value="C:cytosol"/>
    <property type="evidence" value="ECO:0007669"/>
    <property type="project" value="UniProtKB-SubCell"/>
</dbReference>
<dbReference type="GO" id="GO:0006446">
    <property type="term" value="P:regulation of translational initiation"/>
    <property type="evidence" value="ECO:0007669"/>
    <property type="project" value="EnsemblFungi"/>
</dbReference>
<dbReference type="AlphaFoldDB" id="I2H2M9"/>
<dbReference type="InterPro" id="IPR029044">
    <property type="entry name" value="Nucleotide-diphossugar_trans"/>
</dbReference>
<evidence type="ECO:0000313" key="11">
    <source>
        <dbReference type="EMBL" id="CCH60631.1"/>
    </source>
</evidence>
<dbReference type="OMA" id="IRTQMCW"/>
<feature type="compositionally biased region" description="Acidic residues" evidence="9">
    <location>
        <begin position="498"/>
        <end position="545"/>
    </location>
</feature>
<reference evidence="11 12" key="1">
    <citation type="journal article" date="2011" name="Proc. Natl. Acad. Sci. U.S.A.">
        <title>Evolutionary erosion of yeast sex chromosomes by mating-type switching accidents.</title>
        <authorList>
            <person name="Gordon J.L."/>
            <person name="Armisen D."/>
            <person name="Proux-Wera E."/>
            <person name="Oheigeartaigh S.S."/>
            <person name="Byrne K.P."/>
            <person name="Wolfe K.H."/>
        </authorList>
    </citation>
    <scope>NUCLEOTIDE SEQUENCE [LARGE SCALE GENOMIC DNA]</scope>
    <source>
        <strain evidence="12">ATCC 34711 / CBS 6284 / DSM 70876 / NBRC 10599 / NRRL Y-10934 / UCD 77-7</strain>
    </source>
</reference>
<keyword evidence="4" id="KW-0396">Initiation factor</keyword>
<feature type="region of interest" description="Disordered" evidence="9">
    <location>
        <begin position="496"/>
        <end position="545"/>
    </location>
</feature>
<evidence type="ECO:0000313" key="12">
    <source>
        <dbReference type="Proteomes" id="UP000002866"/>
    </source>
</evidence>
<dbReference type="Gene3D" id="3.90.550.10">
    <property type="entry name" value="Spore Coat Polysaccharide Biosynthesis Protein SpsA, Chain A"/>
    <property type="match status" value="1"/>
</dbReference>
<dbReference type="InterPro" id="IPR056729">
    <property type="entry name" value="GMPPB_C"/>
</dbReference>
<evidence type="ECO:0000256" key="5">
    <source>
        <dbReference type="ARBA" id="ARBA00022917"/>
    </source>
</evidence>
<dbReference type="OrthoDB" id="10250549at2759"/>
<dbReference type="EMBL" id="HE806319">
    <property type="protein sequence ID" value="CCH60631.1"/>
    <property type="molecule type" value="Genomic_DNA"/>
</dbReference>
<dbReference type="STRING" id="1071380.I2H2M9"/>
<feature type="compositionally biased region" description="Acidic residues" evidence="9">
    <location>
        <begin position="288"/>
        <end position="300"/>
    </location>
</feature>
<dbReference type="InParanoid" id="I2H2M9"/>
<feature type="domain" description="Mannose-1-phosphate guanyltransferase C-terminal" evidence="10">
    <location>
        <begin position="403"/>
        <end position="488"/>
    </location>
</feature>
<comment type="similarity">
    <text evidence="2">Belongs to the eIF-2B gamma/epsilon subunits family.</text>
</comment>